<dbReference type="EMBL" id="BKCJ011275523">
    <property type="protein sequence ID" value="GFD13886.1"/>
    <property type="molecule type" value="Genomic_DNA"/>
</dbReference>
<dbReference type="AlphaFoldDB" id="A0A699TXR8"/>
<evidence type="ECO:0000313" key="2">
    <source>
        <dbReference type="EMBL" id="GFD13886.1"/>
    </source>
</evidence>
<protein>
    <submittedName>
        <fullName evidence="2">Uncharacterized protein</fullName>
    </submittedName>
</protein>
<comment type="caution">
    <text evidence="2">The sequence shown here is derived from an EMBL/GenBank/DDBJ whole genome shotgun (WGS) entry which is preliminary data.</text>
</comment>
<accession>A0A699TXR8</accession>
<evidence type="ECO:0000256" key="1">
    <source>
        <dbReference type="SAM" id="MobiDB-lite"/>
    </source>
</evidence>
<name>A0A699TXR8_TANCI</name>
<feature type="region of interest" description="Disordered" evidence="1">
    <location>
        <begin position="39"/>
        <end position="80"/>
    </location>
</feature>
<feature type="compositionally biased region" description="Low complexity" evidence="1">
    <location>
        <begin position="55"/>
        <end position="73"/>
    </location>
</feature>
<gene>
    <name evidence="2" type="ORF">Tci_885855</name>
</gene>
<feature type="non-terminal residue" evidence="2">
    <location>
        <position position="1"/>
    </location>
</feature>
<sequence length="80" mass="8640">QFFDDKSTEDEPGKQNVDTKVVSMVTIPIHQASTLVPPLSTPIIDLSPPKPKTSPLPKSFTTATTETTTTTLLLPPPPQQ</sequence>
<proteinExistence type="predicted"/>
<organism evidence="2">
    <name type="scientific">Tanacetum cinerariifolium</name>
    <name type="common">Dalmatian daisy</name>
    <name type="synonym">Chrysanthemum cinerariifolium</name>
    <dbReference type="NCBI Taxonomy" id="118510"/>
    <lineage>
        <taxon>Eukaryota</taxon>
        <taxon>Viridiplantae</taxon>
        <taxon>Streptophyta</taxon>
        <taxon>Embryophyta</taxon>
        <taxon>Tracheophyta</taxon>
        <taxon>Spermatophyta</taxon>
        <taxon>Magnoliopsida</taxon>
        <taxon>eudicotyledons</taxon>
        <taxon>Gunneridae</taxon>
        <taxon>Pentapetalae</taxon>
        <taxon>asterids</taxon>
        <taxon>campanulids</taxon>
        <taxon>Asterales</taxon>
        <taxon>Asteraceae</taxon>
        <taxon>Asteroideae</taxon>
        <taxon>Anthemideae</taxon>
        <taxon>Anthemidinae</taxon>
        <taxon>Tanacetum</taxon>
    </lineage>
</organism>
<reference evidence="2" key="1">
    <citation type="journal article" date="2019" name="Sci. Rep.">
        <title>Draft genome of Tanacetum cinerariifolium, the natural source of mosquito coil.</title>
        <authorList>
            <person name="Yamashiro T."/>
            <person name="Shiraishi A."/>
            <person name="Satake H."/>
            <person name="Nakayama K."/>
        </authorList>
    </citation>
    <scope>NUCLEOTIDE SEQUENCE</scope>
</reference>